<keyword evidence="2" id="KW-0812">Transmembrane</keyword>
<keyword evidence="2" id="KW-0472">Membrane</keyword>
<dbReference type="Proteomes" id="UP001302745">
    <property type="component" value="Unassembled WGS sequence"/>
</dbReference>
<organism evidence="3 4">
    <name type="scientific">Chaetomidium leptoderma</name>
    <dbReference type="NCBI Taxonomy" id="669021"/>
    <lineage>
        <taxon>Eukaryota</taxon>
        <taxon>Fungi</taxon>
        <taxon>Dikarya</taxon>
        <taxon>Ascomycota</taxon>
        <taxon>Pezizomycotina</taxon>
        <taxon>Sordariomycetes</taxon>
        <taxon>Sordariomycetidae</taxon>
        <taxon>Sordariales</taxon>
        <taxon>Chaetomiaceae</taxon>
        <taxon>Chaetomidium</taxon>
    </lineage>
</organism>
<evidence type="ECO:0000313" key="3">
    <source>
        <dbReference type="EMBL" id="KAK4155776.1"/>
    </source>
</evidence>
<proteinExistence type="predicted"/>
<name>A0AAN6VT26_9PEZI</name>
<gene>
    <name evidence="3" type="ORF">C8A00DRAFT_41611</name>
</gene>
<evidence type="ECO:0008006" key="5">
    <source>
        <dbReference type="Google" id="ProtNLM"/>
    </source>
</evidence>
<sequence>MDSLPFATPTRQSTLEPPTPPPQTRDFARHLSYTPAGTITPTPSTRTDVPLLPTNNPVPPVPHYNEKHSLKSKWRRMIRMVNECLLGKEKASVYWYASLLSVLAALIVTFSSIFGWPPLPIWEYLRHVTR</sequence>
<comment type="caution">
    <text evidence="3">The sequence shown here is derived from an EMBL/GenBank/DDBJ whole genome shotgun (WGS) entry which is preliminary data.</text>
</comment>
<accession>A0AAN6VT26</accession>
<feature type="compositionally biased region" description="Polar residues" evidence="1">
    <location>
        <begin position="35"/>
        <end position="47"/>
    </location>
</feature>
<evidence type="ECO:0000256" key="2">
    <source>
        <dbReference type="SAM" id="Phobius"/>
    </source>
</evidence>
<feature type="region of interest" description="Disordered" evidence="1">
    <location>
        <begin position="1"/>
        <end position="65"/>
    </location>
</feature>
<protein>
    <recommendedName>
        <fullName evidence="5">Transmembrane protein</fullName>
    </recommendedName>
</protein>
<keyword evidence="4" id="KW-1185">Reference proteome</keyword>
<feature type="transmembrane region" description="Helical" evidence="2">
    <location>
        <begin position="93"/>
        <end position="116"/>
    </location>
</feature>
<evidence type="ECO:0000313" key="4">
    <source>
        <dbReference type="Proteomes" id="UP001302745"/>
    </source>
</evidence>
<keyword evidence="2" id="KW-1133">Transmembrane helix</keyword>
<reference evidence="3" key="2">
    <citation type="submission" date="2023-05" db="EMBL/GenBank/DDBJ databases">
        <authorList>
            <consortium name="Lawrence Berkeley National Laboratory"/>
            <person name="Steindorff A."/>
            <person name="Hensen N."/>
            <person name="Bonometti L."/>
            <person name="Westerberg I."/>
            <person name="Brannstrom I.O."/>
            <person name="Guillou S."/>
            <person name="Cros-Aarteil S."/>
            <person name="Calhoun S."/>
            <person name="Haridas S."/>
            <person name="Kuo A."/>
            <person name="Mondo S."/>
            <person name="Pangilinan J."/>
            <person name="Riley R."/>
            <person name="Labutti K."/>
            <person name="Andreopoulos B."/>
            <person name="Lipzen A."/>
            <person name="Chen C."/>
            <person name="Yanf M."/>
            <person name="Daum C."/>
            <person name="Ng V."/>
            <person name="Clum A."/>
            <person name="Ohm R."/>
            <person name="Martin F."/>
            <person name="Silar P."/>
            <person name="Natvig D."/>
            <person name="Lalanne C."/>
            <person name="Gautier V."/>
            <person name="Ament-Velasquez S.L."/>
            <person name="Kruys A."/>
            <person name="Hutchinson M.I."/>
            <person name="Powell A.J."/>
            <person name="Barry K."/>
            <person name="Miller A.N."/>
            <person name="Grigoriev I.V."/>
            <person name="Debuchy R."/>
            <person name="Gladieux P."/>
            <person name="Thoren M.H."/>
            <person name="Johannesson H."/>
        </authorList>
    </citation>
    <scope>NUCLEOTIDE SEQUENCE</scope>
    <source>
        <strain evidence="3">CBS 538.74</strain>
    </source>
</reference>
<reference evidence="3" key="1">
    <citation type="journal article" date="2023" name="Mol. Phylogenet. Evol.">
        <title>Genome-scale phylogeny and comparative genomics of the fungal order Sordariales.</title>
        <authorList>
            <person name="Hensen N."/>
            <person name="Bonometti L."/>
            <person name="Westerberg I."/>
            <person name="Brannstrom I.O."/>
            <person name="Guillou S."/>
            <person name="Cros-Aarteil S."/>
            <person name="Calhoun S."/>
            <person name="Haridas S."/>
            <person name="Kuo A."/>
            <person name="Mondo S."/>
            <person name="Pangilinan J."/>
            <person name="Riley R."/>
            <person name="LaButti K."/>
            <person name="Andreopoulos B."/>
            <person name="Lipzen A."/>
            <person name="Chen C."/>
            <person name="Yan M."/>
            <person name="Daum C."/>
            <person name="Ng V."/>
            <person name="Clum A."/>
            <person name="Steindorff A."/>
            <person name="Ohm R.A."/>
            <person name="Martin F."/>
            <person name="Silar P."/>
            <person name="Natvig D.O."/>
            <person name="Lalanne C."/>
            <person name="Gautier V."/>
            <person name="Ament-Velasquez S.L."/>
            <person name="Kruys A."/>
            <person name="Hutchinson M.I."/>
            <person name="Powell A.J."/>
            <person name="Barry K."/>
            <person name="Miller A.N."/>
            <person name="Grigoriev I.V."/>
            <person name="Debuchy R."/>
            <person name="Gladieux P."/>
            <person name="Hiltunen Thoren M."/>
            <person name="Johannesson H."/>
        </authorList>
    </citation>
    <scope>NUCLEOTIDE SEQUENCE</scope>
    <source>
        <strain evidence="3">CBS 538.74</strain>
    </source>
</reference>
<evidence type="ECO:0000256" key="1">
    <source>
        <dbReference type="SAM" id="MobiDB-lite"/>
    </source>
</evidence>
<dbReference type="AlphaFoldDB" id="A0AAN6VT26"/>
<dbReference type="EMBL" id="MU856880">
    <property type="protein sequence ID" value="KAK4155776.1"/>
    <property type="molecule type" value="Genomic_DNA"/>
</dbReference>